<sequence length="64" mass="7655">KDSFCNYIIFVLTICLLLLMDFFSYFYITLGNCRHALQWEHKYSSSSTSINQHRLHRCITPLNH</sequence>
<accession>A0A452YE66</accession>
<reference evidence="2" key="3">
    <citation type="journal article" date="2017" name="Nature">
        <title>Genome sequence of the progenitor of the wheat D genome Aegilops tauschii.</title>
        <authorList>
            <person name="Luo M.C."/>
            <person name="Gu Y.Q."/>
            <person name="Puiu D."/>
            <person name="Wang H."/>
            <person name="Twardziok S.O."/>
            <person name="Deal K.R."/>
            <person name="Huo N."/>
            <person name="Zhu T."/>
            <person name="Wang L."/>
            <person name="Wang Y."/>
            <person name="McGuire P.E."/>
            <person name="Liu S."/>
            <person name="Long H."/>
            <person name="Ramasamy R.K."/>
            <person name="Rodriguez J.C."/>
            <person name="Van S.L."/>
            <person name="Yuan L."/>
            <person name="Wang Z."/>
            <person name="Xia Z."/>
            <person name="Xiao L."/>
            <person name="Anderson O.D."/>
            <person name="Ouyang S."/>
            <person name="Liang Y."/>
            <person name="Zimin A.V."/>
            <person name="Pertea G."/>
            <person name="Qi P."/>
            <person name="Bennetzen J.L."/>
            <person name="Dai X."/>
            <person name="Dawson M.W."/>
            <person name="Muller H.G."/>
            <person name="Kugler K."/>
            <person name="Rivarola-Duarte L."/>
            <person name="Spannagl M."/>
            <person name="Mayer K.F.X."/>
            <person name="Lu F.H."/>
            <person name="Bevan M.W."/>
            <person name="Leroy P."/>
            <person name="Li P."/>
            <person name="You F.M."/>
            <person name="Sun Q."/>
            <person name="Liu Z."/>
            <person name="Lyons E."/>
            <person name="Wicker T."/>
            <person name="Salzberg S.L."/>
            <person name="Devos K.M."/>
            <person name="Dvorak J."/>
        </authorList>
    </citation>
    <scope>NUCLEOTIDE SEQUENCE [LARGE SCALE GENOMIC DNA]</scope>
    <source>
        <strain evidence="2">cv. AL8/78</strain>
    </source>
</reference>
<name>A0A452YE66_AEGTS</name>
<organism evidence="2 3">
    <name type="scientific">Aegilops tauschii subsp. strangulata</name>
    <name type="common">Goatgrass</name>
    <dbReference type="NCBI Taxonomy" id="200361"/>
    <lineage>
        <taxon>Eukaryota</taxon>
        <taxon>Viridiplantae</taxon>
        <taxon>Streptophyta</taxon>
        <taxon>Embryophyta</taxon>
        <taxon>Tracheophyta</taxon>
        <taxon>Spermatophyta</taxon>
        <taxon>Magnoliopsida</taxon>
        <taxon>Liliopsida</taxon>
        <taxon>Poales</taxon>
        <taxon>Poaceae</taxon>
        <taxon>BOP clade</taxon>
        <taxon>Pooideae</taxon>
        <taxon>Triticodae</taxon>
        <taxon>Triticeae</taxon>
        <taxon>Triticinae</taxon>
        <taxon>Aegilops</taxon>
    </lineage>
</organism>
<evidence type="ECO:0000256" key="1">
    <source>
        <dbReference type="SAM" id="Phobius"/>
    </source>
</evidence>
<keyword evidence="3" id="KW-1185">Reference proteome</keyword>
<protein>
    <submittedName>
        <fullName evidence="2">Uncharacterized protein</fullName>
    </submittedName>
</protein>
<reference evidence="3" key="2">
    <citation type="journal article" date="2017" name="Nat. Plants">
        <title>The Aegilops tauschii genome reveals multiple impacts of transposons.</title>
        <authorList>
            <person name="Zhao G."/>
            <person name="Zou C."/>
            <person name="Li K."/>
            <person name="Wang K."/>
            <person name="Li T."/>
            <person name="Gao L."/>
            <person name="Zhang X."/>
            <person name="Wang H."/>
            <person name="Yang Z."/>
            <person name="Liu X."/>
            <person name="Jiang W."/>
            <person name="Mao L."/>
            <person name="Kong X."/>
            <person name="Jiao Y."/>
            <person name="Jia J."/>
        </authorList>
    </citation>
    <scope>NUCLEOTIDE SEQUENCE [LARGE SCALE GENOMIC DNA]</scope>
    <source>
        <strain evidence="3">cv. AL8/78</strain>
    </source>
</reference>
<reference evidence="3" key="1">
    <citation type="journal article" date="2014" name="Science">
        <title>Ancient hybridizations among the ancestral genomes of bread wheat.</title>
        <authorList>
            <consortium name="International Wheat Genome Sequencing Consortium,"/>
            <person name="Marcussen T."/>
            <person name="Sandve S.R."/>
            <person name="Heier L."/>
            <person name="Spannagl M."/>
            <person name="Pfeifer M."/>
            <person name="Jakobsen K.S."/>
            <person name="Wulff B.B."/>
            <person name="Steuernagel B."/>
            <person name="Mayer K.F."/>
            <person name="Olsen O.A."/>
        </authorList>
    </citation>
    <scope>NUCLEOTIDE SEQUENCE [LARGE SCALE GENOMIC DNA]</scope>
    <source>
        <strain evidence="3">cv. AL8/78</strain>
    </source>
</reference>
<reference evidence="2" key="5">
    <citation type="journal article" date="2021" name="G3 (Bethesda)">
        <title>Aegilops tauschii genome assembly Aet v5.0 features greater sequence contiguity and improved annotation.</title>
        <authorList>
            <person name="Wang L."/>
            <person name="Zhu T."/>
            <person name="Rodriguez J.C."/>
            <person name="Deal K.R."/>
            <person name="Dubcovsky J."/>
            <person name="McGuire P.E."/>
            <person name="Lux T."/>
            <person name="Spannagl M."/>
            <person name="Mayer K.F.X."/>
            <person name="Baldrich P."/>
            <person name="Meyers B.C."/>
            <person name="Huo N."/>
            <person name="Gu Y.Q."/>
            <person name="Zhou H."/>
            <person name="Devos K.M."/>
            <person name="Bennetzen J.L."/>
            <person name="Unver T."/>
            <person name="Budak H."/>
            <person name="Gulick P.J."/>
            <person name="Galiba G."/>
            <person name="Kalapos B."/>
            <person name="Nelson D.R."/>
            <person name="Li P."/>
            <person name="You F.M."/>
            <person name="Luo M.C."/>
            <person name="Dvorak J."/>
        </authorList>
    </citation>
    <scope>NUCLEOTIDE SEQUENCE [LARGE SCALE GENOMIC DNA]</scope>
    <source>
        <strain evidence="2">cv. AL8/78</strain>
    </source>
</reference>
<dbReference type="Proteomes" id="UP000015105">
    <property type="component" value="Chromosome 1D"/>
</dbReference>
<keyword evidence="1" id="KW-0472">Membrane</keyword>
<dbReference type="AlphaFoldDB" id="A0A452YE66"/>
<proteinExistence type="predicted"/>
<feature type="transmembrane region" description="Helical" evidence="1">
    <location>
        <begin position="7"/>
        <end position="28"/>
    </location>
</feature>
<reference evidence="2" key="4">
    <citation type="submission" date="2019-03" db="UniProtKB">
        <authorList>
            <consortium name="EnsemblPlants"/>
        </authorList>
    </citation>
    <scope>IDENTIFICATION</scope>
</reference>
<dbReference type="Gramene" id="AET1Gv20387700.2">
    <property type="protein sequence ID" value="AET1Gv20387700.2"/>
    <property type="gene ID" value="AET1Gv20387700"/>
</dbReference>
<evidence type="ECO:0000313" key="2">
    <source>
        <dbReference type="EnsemblPlants" id="AET1Gv20387700.2"/>
    </source>
</evidence>
<evidence type="ECO:0000313" key="3">
    <source>
        <dbReference type="Proteomes" id="UP000015105"/>
    </source>
</evidence>
<keyword evidence="1" id="KW-1133">Transmembrane helix</keyword>
<dbReference type="EnsemblPlants" id="AET1Gv20387700.2">
    <property type="protein sequence ID" value="AET1Gv20387700.2"/>
    <property type="gene ID" value="AET1Gv20387700"/>
</dbReference>
<keyword evidence="1" id="KW-0812">Transmembrane</keyword>